<proteinExistence type="predicted"/>
<protein>
    <submittedName>
        <fullName evidence="2">Uncharacterized protein</fullName>
    </submittedName>
</protein>
<dbReference type="EMBL" id="CP116967">
    <property type="protein sequence ID" value="WNM59160.1"/>
    <property type="molecule type" value="Genomic_DNA"/>
</dbReference>
<dbReference type="Proteomes" id="UP001302719">
    <property type="component" value="Chromosome"/>
</dbReference>
<evidence type="ECO:0000313" key="3">
    <source>
        <dbReference type="Proteomes" id="UP001302719"/>
    </source>
</evidence>
<feature type="region of interest" description="Disordered" evidence="1">
    <location>
        <begin position="49"/>
        <end position="68"/>
    </location>
</feature>
<name>A0AA96JTG1_9BACT</name>
<reference evidence="2 3" key="1">
    <citation type="submission" date="2023-01" db="EMBL/GenBank/DDBJ databases">
        <title>Cultivation and genomic characterization of new, ubiquitous marine nitrite-oxidizing bacteria from the Nitrospirales.</title>
        <authorList>
            <person name="Mueller A.J."/>
            <person name="Daebeler A."/>
            <person name="Herbold C.W."/>
            <person name="Kirkegaard R.H."/>
            <person name="Daims H."/>
        </authorList>
    </citation>
    <scope>NUCLEOTIDE SEQUENCE [LARGE SCALE GENOMIC DNA]</scope>
    <source>
        <strain evidence="2 3">VA</strain>
    </source>
</reference>
<dbReference type="KEGG" id="nall:PP769_05190"/>
<dbReference type="AlphaFoldDB" id="A0AA96JTG1"/>
<organism evidence="2 3">
    <name type="scientific">Candidatus Nitrospira allomarina</name>
    <dbReference type="NCBI Taxonomy" id="3020900"/>
    <lineage>
        <taxon>Bacteria</taxon>
        <taxon>Pseudomonadati</taxon>
        <taxon>Nitrospirota</taxon>
        <taxon>Nitrospiria</taxon>
        <taxon>Nitrospirales</taxon>
        <taxon>Nitrospiraceae</taxon>
        <taxon>Nitrospira</taxon>
    </lineage>
</organism>
<feature type="compositionally biased region" description="Low complexity" evidence="1">
    <location>
        <begin position="55"/>
        <end position="68"/>
    </location>
</feature>
<evidence type="ECO:0000256" key="1">
    <source>
        <dbReference type="SAM" id="MobiDB-lite"/>
    </source>
</evidence>
<evidence type="ECO:0000313" key="2">
    <source>
        <dbReference type="EMBL" id="WNM59160.1"/>
    </source>
</evidence>
<keyword evidence="3" id="KW-1185">Reference proteome</keyword>
<accession>A0AA96JTG1</accession>
<sequence>MIRICAWCRQEGKAGILGRNPVESGEINEPESHGICHDHGIRLRQAFTRNLGHRPPSTATLSPSSASY</sequence>
<gene>
    <name evidence="2" type="ORF">PP769_05190</name>
</gene>
<dbReference type="RefSeq" id="WP_312645853.1">
    <property type="nucleotide sequence ID" value="NZ_CP116967.1"/>
</dbReference>